<evidence type="ECO:0000256" key="1">
    <source>
        <dbReference type="SAM" id="MobiDB-lite"/>
    </source>
</evidence>
<proteinExistence type="predicted"/>
<dbReference type="AlphaFoldDB" id="A0A1I8BDC5"/>
<dbReference type="Proteomes" id="UP000095281">
    <property type="component" value="Unplaced"/>
</dbReference>
<evidence type="ECO:0000313" key="3">
    <source>
        <dbReference type="WBParaSite" id="MhA1_Contig1909.frz3.gene3"/>
    </source>
</evidence>
<keyword evidence="2" id="KW-1185">Reference proteome</keyword>
<organism evidence="2 3">
    <name type="scientific">Meloidogyne hapla</name>
    <name type="common">Root-knot nematode worm</name>
    <dbReference type="NCBI Taxonomy" id="6305"/>
    <lineage>
        <taxon>Eukaryota</taxon>
        <taxon>Metazoa</taxon>
        <taxon>Ecdysozoa</taxon>
        <taxon>Nematoda</taxon>
        <taxon>Chromadorea</taxon>
        <taxon>Rhabditida</taxon>
        <taxon>Tylenchina</taxon>
        <taxon>Tylenchomorpha</taxon>
        <taxon>Tylenchoidea</taxon>
        <taxon>Meloidogynidae</taxon>
        <taxon>Meloidogyninae</taxon>
        <taxon>Meloidogyne</taxon>
    </lineage>
</organism>
<feature type="compositionally biased region" description="Low complexity" evidence="1">
    <location>
        <begin position="1"/>
        <end position="23"/>
    </location>
</feature>
<protein>
    <submittedName>
        <fullName evidence="3">Uncharacterized protein</fullName>
    </submittedName>
</protein>
<name>A0A1I8BDC5_MELHA</name>
<feature type="region of interest" description="Disordered" evidence="1">
    <location>
        <begin position="1"/>
        <end position="44"/>
    </location>
</feature>
<sequence>MDNKTSKNNNINKNNQIPPMNNSSTSSAATDPLEDAYEYVRAQG</sequence>
<evidence type="ECO:0000313" key="2">
    <source>
        <dbReference type="Proteomes" id="UP000095281"/>
    </source>
</evidence>
<accession>A0A1I8BDC5</accession>
<reference evidence="3" key="1">
    <citation type="submission" date="2016-11" db="UniProtKB">
        <authorList>
            <consortium name="WormBaseParasite"/>
        </authorList>
    </citation>
    <scope>IDENTIFICATION</scope>
</reference>
<dbReference type="WBParaSite" id="MhA1_Contig1909.frz3.gene3">
    <property type="protein sequence ID" value="MhA1_Contig1909.frz3.gene3"/>
    <property type="gene ID" value="MhA1_Contig1909.frz3.gene3"/>
</dbReference>